<dbReference type="Proteomes" id="UP000001745">
    <property type="component" value="Unassembled WGS sequence"/>
</dbReference>
<dbReference type="PANTHER" id="PTHR10039:SF5">
    <property type="entry name" value="NACHT DOMAIN-CONTAINING PROTEIN"/>
    <property type="match status" value="1"/>
</dbReference>
<evidence type="ECO:0000259" key="5">
    <source>
        <dbReference type="Pfam" id="PF24883"/>
    </source>
</evidence>
<dbReference type="InterPro" id="IPR031359">
    <property type="entry name" value="NACHT_N"/>
</dbReference>
<dbReference type="SUPFAM" id="SSF52540">
    <property type="entry name" value="P-loop containing nucleoside triphosphate hydrolases"/>
    <property type="match status" value="1"/>
</dbReference>
<feature type="region of interest" description="Disordered" evidence="3">
    <location>
        <begin position="1"/>
        <end position="67"/>
    </location>
</feature>
<accession>B8LTB7</accession>
<dbReference type="InterPro" id="IPR056884">
    <property type="entry name" value="NPHP3-like_N"/>
</dbReference>
<dbReference type="VEuPathDB" id="FungiDB:TSTA_059890"/>
<feature type="repeat" description="ANK" evidence="2">
    <location>
        <begin position="1082"/>
        <end position="1114"/>
    </location>
</feature>
<feature type="repeat" description="ANK" evidence="2">
    <location>
        <begin position="1011"/>
        <end position="1043"/>
    </location>
</feature>
<keyword evidence="1" id="KW-0677">Repeat</keyword>
<feature type="domain" description="Nephrocystin 3-like N-terminal" evidence="5">
    <location>
        <begin position="366"/>
        <end position="519"/>
    </location>
</feature>
<organism evidence="6 7">
    <name type="scientific">Talaromyces stipitatus (strain ATCC 10500 / CBS 375.48 / QM 6759 / NRRL 1006)</name>
    <name type="common">Penicillium stipitatum</name>
    <dbReference type="NCBI Taxonomy" id="441959"/>
    <lineage>
        <taxon>Eukaryota</taxon>
        <taxon>Fungi</taxon>
        <taxon>Dikarya</taxon>
        <taxon>Ascomycota</taxon>
        <taxon>Pezizomycotina</taxon>
        <taxon>Eurotiomycetes</taxon>
        <taxon>Eurotiomycetidae</taxon>
        <taxon>Eurotiales</taxon>
        <taxon>Trichocomaceae</taxon>
        <taxon>Talaromyces</taxon>
        <taxon>Talaromyces sect. Talaromyces</taxon>
    </lineage>
</organism>
<dbReference type="PANTHER" id="PTHR10039">
    <property type="entry name" value="AMELOGENIN"/>
    <property type="match status" value="1"/>
</dbReference>
<dbReference type="GeneID" id="8110193"/>
<dbReference type="OrthoDB" id="163438at2759"/>
<dbReference type="PROSITE" id="PS50088">
    <property type="entry name" value="ANK_REPEAT"/>
    <property type="match status" value="3"/>
</dbReference>
<evidence type="ECO:0000313" key="6">
    <source>
        <dbReference type="EMBL" id="EED22491.1"/>
    </source>
</evidence>
<dbReference type="SMART" id="SM00248">
    <property type="entry name" value="ANK"/>
    <property type="match status" value="7"/>
</dbReference>
<dbReference type="InterPro" id="IPR036770">
    <property type="entry name" value="Ankyrin_rpt-contain_sf"/>
</dbReference>
<dbReference type="InterPro" id="IPR027417">
    <property type="entry name" value="P-loop_NTPase"/>
</dbReference>
<protein>
    <submittedName>
        <fullName evidence="6">Ankyrin repeat domain protein, putative</fullName>
    </submittedName>
</protein>
<name>B8LTB7_TALSN</name>
<feature type="domain" description="NWD NACHT-NTPase N-terminal" evidence="4">
    <location>
        <begin position="71"/>
        <end position="290"/>
    </location>
</feature>
<proteinExistence type="predicted"/>
<dbReference type="Pfam" id="PF00023">
    <property type="entry name" value="Ank"/>
    <property type="match status" value="1"/>
</dbReference>
<dbReference type="Pfam" id="PF17100">
    <property type="entry name" value="NACHT_N"/>
    <property type="match status" value="1"/>
</dbReference>
<keyword evidence="7" id="KW-1185">Reference proteome</keyword>
<gene>
    <name evidence="6" type="ORF">TSTA_059890</name>
</gene>
<evidence type="ECO:0000256" key="3">
    <source>
        <dbReference type="SAM" id="MobiDB-lite"/>
    </source>
</evidence>
<evidence type="ECO:0000256" key="1">
    <source>
        <dbReference type="ARBA" id="ARBA00022737"/>
    </source>
</evidence>
<feature type="compositionally biased region" description="Low complexity" evidence="3">
    <location>
        <begin position="40"/>
        <end position="55"/>
    </location>
</feature>
<dbReference type="PROSITE" id="PS50297">
    <property type="entry name" value="ANK_REP_REGION"/>
    <property type="match status" value="3"/>
</dbReference>
<dbReference type="Gene3D" id="3.40.50.300">
    <property type="entry name" value="P-loop containing nucleotide triphosphate hydrolases"/>
    <property type="match status" value="1"/>
</dbReference>
<dbReference type="SUPFAM" id="SSF48403">
    <property type="entry name" value="Ankyrin repeat"/>
    <property type="match status" value="1"/>
</dbReference>
<sequence length="1287" mass="147508">MGTASHSETRKDHRIHRFLHPFRNHKSPQNASQKTETARSQTSLPSSQPSKSSISKTKEQKPKSPESISFELWSDAYETLRDDQETKHLVEKYEQILTQQFNDSPGPIDQDSKNMFSTSDRQKRFEMMQNGLQNCLERAQKHPKVEGVAERAVQLIDFANDKVGDLLDSYPPASLAWSGFCIITPVLLNPILENKNMHEGLAHIIDRMDWSMALTDILLKENWKNKNDFQNLHRLLDRKLVDLYSDYLEYEMRSVCACFSPWLSGVKNLVKWDGWKANLDGLISKEKDIEQRSAQYNTEKIVASLKNAVGHLSTLSNDVSAMRQTQETERDDQRQIKRNQIIGRLNPVNSSPYRDRMLMNPERNQGTCEWFLQHENFNEWLDAEGSSRLLLLSAGPGCGKSVLSRFLAETELPRRSPANPVTYFFFKNSPDQRSICKAFSAILHQLLTQCPYIADSLGSDVDQAGKSLTDSFQTLGQLLKKACDYSQPTTIFCLLDALDECEPTDLAQLIQWIGSYLDGSMQKGDMRKTKSNAYIKFIVTTRGLPSILEQFAEYPTTYTQIAAEDSHTSRHIQQDIDAVMTDRFHQLVAAKKLDNETQKMIWNALERTSGGGQRTYMWVKLIFEALESNRRTAKKDWEALIKSPPKNVFEAYELLLNRVERSDYSRIRSMFHIIYCAERPFTVKEMNIAVHLHHVQNAYSVEEIDRMSDDDFRNWVTESCGFFVTEYNGQLFFIHETAREFLTASTTQSLVELHADFLSGLDYSQGRGGFQGSLTESIAHATMAEICIQYLNMDIFFGPEIHEDLQMARNEYMSHSTFLTSSMPKYILLEYFLENWKDHFLKSQVSKDEDDGLRILDIRDEFVPKYFELCDANGPLNSLLNEFGKPVWDPGSTDDEIFRATEITDELRFLIGAAIGHVRLFYQFWINEENMAYIDQLYHFGFPPKTTMLGWASKNGYLEMSRHLLHLGASTEIKSENGHTPLHDASYIGRTQVSRLLIDHGSDIEAKMEGGGDTPLFGAMLFGHAETVQLLIERNAKVDVRNIKGWTPLFFFFTRCGEEHDHIIYNVIRSNPSIINQPQDNHGMTLLHLAASTGRTQTMVFLLRRGANVYLRNEYGSTALHLACQWGSEESAKTILNWTSHYPSNQNVPPYDMVNHQNNEGNSPLHFASSKKIVQLLHLNGADLEKKNNDGDTPFEAMIRNHPRVWYGGSLSDKEKHEKWVDKANELLQAGANWKDAFQNLSEGSYDEFLELQAELNMKTRAGYEEWAENLDITILVSDEEEDSQEE</sequence>
<dbReference type="PhylomeDB" id="B8LTB7"/>
<dbReference type="InterPro" id="IPR002110">
    <property type="entry name" value="Ankyrin_rpt"/>
</dbReference>
<dbReference type="Pfam" id="PF24883">
    <property type="entry name" value="NPHP3_N"/>
    <property type="match status" value="1"/>
</dbReference>
<dbReference type="RefSeq" id="XP_002339878.1">
    <property type="nucleotide sequence ID" value="XM_002339837.1"/>
</dbReference>
<dbReference type="STRING" id="441959.B8LTB7"/>
<dbReference type="EMBL" id="EQ962652">
    <property type="protein sequence ID" value="EED22491.1"/>
    <property type="molecule type" value="Genomic_DNA"/>
</dbReference>
<feature type="compositionally biased region" description="Basic residues" evidence="3">
    <location>
        <begin position="12"/>
        <end position="26"/>
    </location>
</feature>
<dbReference type="HOGENOM" id="CLU_000288_34_7_1"/>
<feature type="compositionally biased region" description="Polar residues" evidence="3">
    <location>
        <begin position="27"/>
        <end position="39"/>
    </location>
</feature>
<keyword evidence="2" id="KW-0040">ANK repeat</keyword>
<dbReference type="InParanoid" id="B8LTB7"/>
<dbReference type="Gene3D" id="1.25.40.20">
    <property type="entry name" value="Ankyrin repeat-containing domain"/>
    <property type="match status" value="2"/>
</dbReference>
<evidence type="ECO:0000259" key="4">
    <source>
        <dbReference type="Pfam" id="PF17100"/>
    </source>
</evidence>
<dbReference type="Pfam" id="PF12796">
    <property type="entry name" value="Ank_2"/>
    <property type="match status" value="2"/>
</dbReference>
<dbReference type="eggNOG" id="KOG4177">
    <property type="taxonomic scope" value="Eukaryota"/>
</dbReference>
<evidence type="ECO:0000313" key="7">
    <source>
        <dbReference type="Proteomes" id="UP000001745"/>
    </source>
</evidence>
<reference evidence="7" key="1">
    <citation type="journal article" date="2015" name="Genome Announc.">
        <title>Genome sequence of the AIDS-associated pathogen Penicillium marneffei (ATCC18224) and its near taxonomic relative Talaromyces stipitatus (ATCC10500).</title>
        <authorList>
            <person name="Nierman W.C."/>
            <person name="Fedorova-Abrams N.D."/>
            <person name="Andrianopoulos A."/>
        </authorList>
    </citation>
    <scope>NUCLEOTIDE SEQUENCE [LARGE SCALE GENOMIC DNA]</scope>
    <source>
        <strain evidence="7">ATCC 10500 / CBS 375.48 / QM 6759 / NRRL 1006</strain>
    </source>
</reference>
<feature type="repeat" description="ANK" evidence="2">
    <location>
        <begin position="977"/>
        <end position="1009"/>
    </location>
</feature>
<evidence type="ECO:0000256" key="2">
    <source>
        <dbReference type="PROSITE-ProRule" id="PRU00023"/>
    </source>
</evidence>